<dbReference type="Pfam" id="PF03413">
    <property type="entry name" value="PepSY"/>
    <property type="match status" value="2"/>
</dbReference>
<dbReference type="PROSITE" id="PS51257">
    <property type="entry name" value="PROKAR_LIPOPROTEIN"/>
    <property type="match status" value="1"/>
</dbReference>
<evidence type="ECO:0000313" key="4">
    <source>
        <dbReference type="Proteomes" id="UP000824024"/>
    </source>
</evidence>
<dbReference type="Gene3D" id="3.10.450.40">
    <property type="match status" value="2"/>
</dbReference>
<dbReference type="InterPro" id="IPR025711">
    <property type="entry name" value="PepSY"/>
</dbReference>
<evidence type="ECO:0000259" key="2">
    <source>
        <dbReference type="Pfam" id="PF03413"/>
    </source>
</evidence>
<keyword evidence="1" id="KW-0732">Signal</keyword>
<name>A0A9D2D3M8_9FIRM</name>
<dbReference type="Proteomes" id="UP000824024">
    <property type="component" value="Unassembled WGS sequence"/>
</dbReference>
<comment type="caution">
    <text evidence="3">The sequence shown here is derived from an EMBL/GenBank/DDBJ whole genome shotgun (WGS) entry which is preliminary data.</text>
</comment>
<feature type="chain" id="PRO_5038495977" evidence="1">
    <location>
        <begin position="20"/>
        <end position="186"/>
    </location>
</feature>
<evidence type="ECO:0000256" key="1">
    <source>
        <dbReference type="SAM" id="SignalP"/>
    </source>
</evidence>
<accession>A0A9D2D3M8</accession>
<dbReference type="EMBL" id="DXCH01000228">
    <property type="protein sequence ID" value="HIZ07925.1"/>
    <property type="molecule type" value="Genomic_DNA"/>
</dbReference>
<reference evidence="3" key="1">
    <citation type="journal article" date="2021" name="PeerJ">
        <title>Extensive microbial diversity within the chicken gut microbiome revealed by metagenomics and culture.</title>
        <authorList>
            <person name="Gilroy R."/>
            <person name="Ravi A."/>
            <person name="Getino M."/>
            <person name="Pursley I."/>
            <person name="Horton D.L."/>
            <person name="Alikhan N.F."/>
            <person name="Baker D."/>
            <person name="Gharbi K."/>
            <person name="Hall N."/>
            <person name="Watson M."/>
            <person name="Adriaenssens E.M."/>
            <person name="Foster-Nyarko E."/>
            <person name="Jarju S."/>
            <person name="Secka A."/>
            <person name="Antonio M."/>
            <person name="Oren A."/>
            <person name="Chaudhuri R.R."/>
            <person name="La Ragione R."/>
            <person name="Hildebrand F."/>
            <person name="Pallen M.J."/>
        </authorList>
    </citation>
    <scope>NUCLEOTIDE SEQUENCE</scope>
    <source>
        <strain evidence="3">CHK192-9172</strain>
    </source>
</reference>
<protein>
    <submittedName>
        <fullName evidence="3">PepSY domain-containing protein</fullName>
    </submittedName>
</protein>
<feature type="domain" description="PepSY" evidence="2">
    <location>
        <begin position="43"/>
        <end position="104"/>
    </location>
</feature>
<sequence length="186" mass="20190">MKKKGLALAVAAGIMLALAGCSGQTVQENQNGGVQSGQTASGITGETARTLALQQAGVAEEDVLASGVKEDYDDGVSCYEVVFYTKDTDYEYKIDRTNGTLLESNKETFDFSWGTPQGAGITKEEAQNIIMEQVPGAKADNIRMKAEVENGRIVYEGEVIYENAKYEYEMDAQTGKLLEWSQGDLF</sequence>
<reference evidence="3" key="2">
    <citation type="submission" date="2021-04" db="EMBL/GenBank/DDBJ databases">
        <authorList>
            <person name="Gilroy R."/>
        </authorList>
    </citation>
    <scope>NUCLEOTIDE SEQUENCE</scope>
    <source>
        <strain evidence="3">CHK192-9172</strain>
    </source>
</reference>
<proteinExistence type="predicted"/>
<dbReference type="AlphaFoldDB" id="A0A9D2D3M8"/>
<feature type="domain" description="PepSY" evidence="2">
    <location>
        <begin position="121"/>
        <end position="179"/>
    </location>
</feature>
<organism evidence="3 4">
    <name type="scientific">Candidatus Eubacterium avistercoris</name>
    <dbReference type="NCBI Taxonomy" id="2838567"/>
    <lineage>
        <taxon>Bacteria</taxon>
        <taxon>Bacillati</taxon>
        <taxon>Bacillota</taxon>
        <taxon>Clostridia</taxon>
        <taxon>Eubacteriales</taxon>
        <taxon>Eubacteriaceae</taxon>
        <taxon>Eubacterium</taxon>
    </lineage>
</organism>
<feature type="signal peptide" evidence="1">
    <location>
        <begin position="1"/>
        <end position="19"/>
    </location>
</feature>
<evidence type="ECO:0000313" key="3">
    <source>
        <dbReference type="EMBL" id="HIZ07925.1"/>
    </source>
</evidence>
<gene>
    <name evidence="3" type="ORF">IAA08_08325</name>
</gene>